<evidence type="ECO:0000259" key="1">
    <source>
        <dbReference type="Pfam" id="PF07238"/>
    </source>
</evidence>
<feature type="domain" description="PilZ" evidence="1">
    <location>
        <begin position="83"/>
        <end position="184"/>
    </location>
</feature>
<sequence length="199" mass="21962">MHELATCYLRTKSGDVEGHVATFDSDVIVLEVREPVEGREIGDAASLTVLDPVRGLCRYVGLLGGMAGSTVQLVVLERGLPDQRRSAARAAYRVECTGKLETATGVEPLPVTVVDVSAAGVRFVTRRRLASGDVVRFAMAVGEGDVELAARVLRIEEGQHEWRYGCELLDVDERTRETLFRLVLRLQRAEAKERSLARW</sequence>
<dbReference type="Proteomes" id="UP001317322">
    <property type="component" value="Chromosome"/>
</dbReference>
<reference evidence="2 3" key="1">
    <citation type="submission" date="2022-07" db="EMBL/GenBank/DDBJ databases">
        <title>Novel species in genus cellulomonas.</title>
        <authorList>
            <person name="Ye L."/>
        </authorList>
    </citation>
    <scope>NUCLEOTIDE SEQUENCE [LARGE SCALE GENOMIC DNA]</scope>
    <source>
        <strain evidence="3">zg-Y908</strain>
    </source>
</reference>
<name>A0ABY5JZW7_9CELL</name>
<proteinExistence type="predicted"/>
<evidence type="ECO:0000313" key="3">
    <source>
        <dbReference type="Proteomes" id="UP001317322"/>
    </source>
</evidence>
<evidence type="ECO:0000313" key="2">
    <source>
        <dbReference type="EMBL" id="UUI63722.1"/>
    </source>
</evidence>
<dbReference type="InterPro" id="IPR009875">
    <property type="entry name" value="PilZ_domain"/>
</dbReference>
<dbReference type="SUPFAM" id="SSF141371">
    <property type="entry name" value="PilZ domain-like"/>
    <property type="match status" value="1"/>
</dbReference>
<keyword evidence="3" id="KW-1185">Reference proteome</keyword>
<dbReference type="RefSeq" id="WP_227563296.1">
    <property type="nucleotide sequence ID" value="NZ_CP101989.1"/>
</dbReference>
<gene>
    <name evidence="2" type="ORF">NP075_11235</name>
</gene>
<dbReference type="Gene3D" id="2.40.10.220">
    <property type="entry name" value="predicted glycosyltransferase like domains"/>
    <property type="match status" value="1"/>
</dbReference>
<dbReference type="Pfam" id="PF07238">
    <property type="entry name" value="PilZ"/>
    <property type="match status" value="1"/>
</dbReference>
<dbReference type="EMBL" id="CP101989">
    <property type="protein sequence ID" value="UUI63722.1"/>
    <property type="molecule type" value="Genomic_DNA"/>
</dbReference>
<accession>A0ABY5JZW7</accession>
<protein>
    <submittedName>
        <fullName evidence="2">PilZ domain-containing protein</fullName>
    </submittedName>
</protein>
<organism evidence="2 3">
    <name type="scientific">Cellulomonas wangsupingiae</name>
    <dbReference type="NCBI Taxonomy" id="2968085"/>
    <lineage>
        <taxon>Bacteria</taxon>
        <taxon>Bacillati</taxon>
        <taxon>Actinomycetota</taxon>
        <taxon>Actinomycetes</taxon>
        <taxon>Micrococcales</taxon>
        <taxon>Cellulomonadaceae</taxon>
        <taxon>Cellulomonas</taxon>
    </lineage>
</organism>